<feature type="chain" id="PRO_5034155500" evidence="2">
    <location>
        <begin position="26"/>
        <end position="123"/>
    </location>
</feature>
<organism evidence="3 4">
    <name type="scientific">Stutzerimonas degradans</name>
    <dbReference type="NCBI Taxonomy" id="2968968"/>
    <lineage>
        <taxon>Bacteria</taxon>
        <taxon>Pseudomonadati</taxon>
        <taxon>Pseudomonadota</taxon>
        <taxon>Gammaproteobacteria</taxon>
        <taxon>Pseudomonadales</taxon>
        <taxon>Pseudomonadaceae</taxon>
        <taxon>Stutzerimonas</taxon>
    </lineage>
</organism>
<accession>A0A8E2U2F1</accession>
<protein>
    <submittedName>
        <fullName evidence="3">Uncharacterized protein</fullName>
    </submittedName>
</protein>
<gene>
    <name evidence="3" type="ORF">CXK95_18580</name>
</gene>
<dbReference type="AlphaFoldDB" id="A0A8E2U2F1"/>
<feature type="region of interest" description="Disordered" evidence="1">
    <location>
        <begin position="22"/>
        <end position="123"/>
    </location>
</feature>
<feature type="signal peptide" evidence="2">
    <location>
        <begin position="1"/>
        <end position="25"/>
    </location>
</feature>
<evidence type="ECO:0000256" key="1">
    <source>
        <dbReference type="SAM" id="MobiDB-lite"/>
    </source>
</evidence>
<proteinExistence type="predicted"/>
<name>A0A8E2U2F1_9GAMM</name>
<dbReference type="Proteomes" id="UP000235881">
    <property type="component" value="Unassembled WGS sequence"/>
</dbReference>
<dbReference type="RefSeq" id="WP_102829613.1">
    <property type="nucleotide sequence ID" value="NZ_CP065721.1"/>
</dbReference>
<dbReference type="EMBL" id="POUK01000009">
    <property type="protein sequence ID" value="PNF74968.1"/>
    <property type="molecule type" value="Genomic_DNA"/>
</dbReference>
<comment type="caution">
    <text evidence="3">The sequence shown here is derived from an EMBL/GenBank/DDBJ whole genome shotgun (WGS) entry which is preliminary data.</text>
</comment>
<reference evidence="3 4" key="1">
    <citation type="submission" date="2018-01" db="EMBL/GenBank/DDBJ databases">
        <title>Denitrification phenotypes of diverse strains of Pseudomonas stutzeri.</title>
        <authorList>
            <person name="Milligan D.A."/>
            <person name="Bergaust L."/>
            <person name="Bakken L.R."/>
            <person name="Frostegard A."/>
        </authorList>
    </citation>
    <scope>NUCLEOTIDE SEQUENCE [LARGE SCALE GENOMIC DNA]</scope>
    <source>
        <strain evidence="3 4">DSM 50238</strain>
    </source>
</reference>
<feature type="compositionally biased region" description="Polar residues" evidence="1">
    <location>
        <begin position="39"/>
        <end position="51"/>
    </location>
</feature>
<keyword evidence="2" id="KW-0732">Signal</keyword>
<evidence type="ECO:0000313" key="3">
    <source>
        <dbReference type="EMBL" id="PNF74968.1"/>
    </source>
</evidence>
<evidence type="ECO:0000313" key="4">
    <source>
        <dbReference type="Proteomes" id="UP000235881"/>
    </source>
</evidence>
<sequence length="123" mass="13705">MNTLKQNILIACGLAAALQLTTAQAQQNQHDGHHPEKTPATSQADPAQQQRGAAKQGMDQGNMMQMHDEHMGKGQMMDHDNMGQSMQHREVNQGQGLEHRNMENSQRDKNPSKGNAKDKPRDR</sequence>
<feature type="compositionally biased region" description="Basic and acidic residues" evidence="1">
    <location>
        <begin position="66"/>
        <end position="123"/>
    </location>
</feature>
<keyword evidence="4" id="KW-1185">Reference proteome</keyword>
<evidence type="ECO:0000256" key="2">
    <source>
        <dbReference type="SAM" id="SignalP"/>
    </source>
</evidence>